<proteinExistence type="predicted"/>
<dbReference type="RefSeq" id="WP_149278835.1">
    <property type="nucleotide sequence ID" value="NZ_CP043506.1"/>
</dbReference>
<evidence type="ECO:0000313" key="2">
    <source>
        <dbReference type="EMBL" id="QEO17156.1"/>
    </source>
</evidence>
<sequence>MVWKKTTLISLWLMALSLAICSTFIFIACGLKFSTFHSGLNVGYQEFTNTTRLSQYLWQSLPESKNWSDYALSLPGLAAVLGFITSIALGSFSALRLEELSHSQRADRMADMHRWEALLVGQHSTTVTERA</sequence>
<gene>
    <name evidence="2" type="ORF">FLP30_04905</name>
</gene>
<dbReference type="EMBL" id="CP043506">
    <property type="protein sequence ID" value="QEO17156.1"/>
    <property type="molecule type" value="Genomic_DNA"/>
</dbReference>
<keyword evidence="1" id="KW-0812">Transmembrane</keyword>
<dbReference type="PROSITE" id="PS51257">
    <property type="entry name" value="PROKAR_LIPOPROTEIN"/>
    <property type="match status" value="1"/>
</dbReference>
<keyword evidence="1" id="KW-1133">Transmembrane helix</keyword>
<evidence type="ECO:0000256" key="1">
    <source>
        <dbReference type="SAM" id="Phobius"/>
    </source>
</evidence>
<accession>A0A5C1YLK3</accession>
<keyword evidence="3" id="KW-1185">Reference proteome</keyword>
<keyword evidence="1" id="KW-0472">Membrane</keyword>
<dbReference type="AlphaFoldDB" id="A0A5C1YLK3"/>
<protein>
    <submittedName>
        <fullName evidence="2">Uncharacterized protein</fullName>
    </submittedName>
</protein>
<feature type="transmembrane region" description="Helical" evidence="1">
    <location>
        <begin position="12"/>
        <end position="33"/>
    </location>
</feature>
<dbReference type="Proteomes" id="UP000324536">
    <property type="component" value="Chromosome"/>
</dbReference>
<evidence type="ECO:0000313" key="3">
    <source>
        <dbReference type="Proteomes" id="UP000324536"/>
    </source>
</evidence>
<name>A0A5C1YLK3_9PROT</name>
<feature type="transmembrane region" description="Helical" evidence="1">
    <location>
        <begin position="70"/>
        <end position="95"/>
    </location>
</feature>
<reference evidence="2 3" key="1">
    <citation type="submission" date="2019-09" db="EMBL/GenBank/DDBJ databases">
        <title>Genome sequencing of strain KACC 21233.</title>
        <authorList>
            <person name="Heo J."/>
            <person name="Kim S.-J."/>
            <person name="Kim J.-S."/>
            <person name="Hong S.-B."/>
            <person name="Kwon S.-W."/>
        </authorList>
    </citation>
    <scope>NUCLEOTIDE SEQUENCE [LARGE SCALE GENOMIC DNA]</scope>
    <source>
        <strain evidence="2 3">KACC 21233</strain>
    </source>
</reference>
<organism evidence="2 3">
    <name type="scientific">Acetobacter vaccinii</name>
    <dbReference type="NCBI Taxonomy" id="2592655"/>
    <lineage>
        <taxon>Bacteria</taxon>
        <taxon>Pseudomonadati</taxon>
        <taxon>Pseudomonadota</taxon>
        <taxon>Alphaproteobacteria</taxon>
        <taxon>Acetobacterales</taxon>
        <taxon>Acetobacteraceae</taxon>
        <taxon>Acetobacter</taxon>
    </lineage>
</organism>
<dbReference type="KEGG" id="acek:FLP30_04905"/>
<dbReference type="OrthoDB" id="7218595at2"/>